<reference evidence="2 3" key="1">
    <citation type="submission" date="2019-07" db="EMBL/GenBank/DDBJ databases">
        <title>Draft genome assembly of a fouling barnacle, Amphibalanus amphitrite (Darwin, 1854): The first reference genome for Thecostraca.</title>
        <authorList>
            <person name="Kim W."/>
        </authorList>
    </citation>
    <scope>NUCLEOTIDE SEQUENCE [LARGE SCALE GENOMIC DNA]</scope>
    <source>
        <strain evidence="2">SNU_AA5</strain>
        <tissue evidence="2">Soma without cirri and trophi</tissue>
    </source>
</reference>
<evidence type="ECO:0000313" key="3">
    <source>
        <dbReference type="Proteomes" id="UP000440578"/>
    </source>
</evidence>
<dbReference type="Proteomes" id="UP000440578">
    <property type="component" value="Unassembled WGS sequence"/>
</dbReference>
<keyword evidence="3" id="KW-1185">Reference proteome</keyword>
<protein>
    <submittedName>
        <fullName evidence="2">Uncharacterized protein</fullName>
    </submittedName>
</protein>
<name>A0A6A4XI13_AMPAM</name>
<feature type="chain" id="PRO_5025520537" evidence="1">
    <location>
        <begin position="20"/>
        <end position="593"/>
    </location>
</feature>
<organism evidence="2 3">
    <name type="scientific">Amphibalanus amphitrite</name>
    <name type="common">Striped barnacle</name>
    <name type="synonym">Balanus amphitrite</name>
    <dbReference type="NCBI Taxonomy" id="1232801"/>
    <lineage>
        <taxon>Eukaryota</taxon>
        <taxon>Metazoa</taxon>
        <taxon>Ecdysozoa</taxon>
        <taxon>Arthropoda</taxon>
        <taxon>Crustacea</taxon>
        <taxon>Multicrustacea</taxon>
        <taxon>Cirripedia</taxon>
        <taxon>Thoracica</taxon>
        <taxon>Thoracicalcarea</taxon>
        <taxon>Balanomorpha</taxon>
        <taxon>Balanoidea</taxon>
        <taxon>Balanidae</taxon>
        <taxon>Amphibalaninae</taxon>
        <taxon>Amphibalanus</taxon>
    </lineage>
</organism>
<feature type="signal peptide" evidence="1">
    <location>
        <begin position="1"/>
        <end position="19"/>
    </location>
</feature>
<dbReference type="EMBL" id="VIIS01000001">
    <property type="protein sequence ID" value="KAF0314791.1"/>
    <property type="molecule type" value="Genomic_DNA"/>
</dbReference>
<keyword evidence="1" id="KW-0732">Signal</keyword>
<proteinExistence type="predicted"/>
<gene>
    <name evidence="2" type="ORF">FJT64_000057</name>
</gene>
<accession>A0A6A4XI13</accession>
<evidence type="ECO:0000313" key="2">
    <source>
        <dbReference type="EMBL" id="KAF0314791.1"/>
    </source>
</evidence>
<evidence type="ECO:0000256" key="1">
    <source>
        <dbReference type="SAM" id="SignalP"/>
    </source>
</evidence>
<sequence>MKPFTVLVVVLAACSLAAAKETAAKEEAVKGEEGSSRQGRLFFLSKLLAGPAALAGAGVSSLGQSLSSFGKTLGSYAEEEEVHVPVQVPVVVASPQATPNVIYVAKQQKPHKPHKVKRQCPVPLFTRGCPAGHVCAVSAGGQTHCEAQYPEGVTCQTGYQCTSGVCRRGTCAKDECDATGGLEKCPAGQECVATKVGYRCHVKSKKDLCPMLLEQIGCPENQYCGSGPDGNICKMKLQVGDTCTVKTQCLSDTCRNRKCKADACPTVDMSIDCMSTQYCSPGEHGNMCVAKKEKGAHCSSRLQCKSNVCDERGVCIEDKCPNPYMEERCLPTQFCSPAPYGNVCMDKRNNNDQCHQNAECKSRFCQNGVCKANECPTPFSSEGCNRLMEFCMTTANGNECVTKLANQENCMAADQCMSGNCIAGICAASATSQLANGASCSMPTECASGNCVLQRCAATRNGISGVCMDNDDCQSNNCVMNVCAVPVVASTAAPGVTTTAATTLAPTTLTPQGEACTTNEMCASMRCINMQCAAPLLELGITCMANSDCQSNNCDTMTTNVCTLGTVATLMPCLFDSQCASAACGTVTPNICV</sequence>
<dbReference type="AlphaFoldDB" id="A0A6A4XI13"/>
<comment type="caution">
    <text evidence="2">The sequence shown here is derived from an EMBL/GenBank/DDBJ whole genome shotgun (WGS) entry which is preliminary data.</text>
</comment>
<dbReference type="OrthoDB" id="5912242at2759"/>